<dbReference type="AlphaFoldDB" id="A0A919LE28"/>
<accession>A0A919LE28</accession>
<keyword evidence="2" id="KW-1185">Reference proteome</keyword>
<comment type="caution">
    <text evidence="1">The sequence shown here is derived from an EMBL/GenBank/DDBJ whole genome shotgun (WGS) entry which is preliminary data.</text>
</comment>
<evidence type="ECO:0000313" key="1">
    <source>
        <dbReference type="EMBL" id="GHI84122.1"/>
    </source>
</evidence>
<name>A0A919LE28_9ACTN</name>
<protein>
    <submittedName>
        <fullName evidence="1">Uncharacterized protein</fullName>
    </submittedName>
</protein>
<gene>
    <name evidence="1" type="ORF">Sxan_14860</name>
</gene>
<organism evidence="1 2">
    <name type="scientific">Streptomyces xanthophaeus</name>
    <dbReference type="NCBI Taxonomy" id="67385"/>
    <lineage>
        <taxon>Bacteria</taxon>
        <taxon>Bacillati</taxon>
        <taxon>Actinomycetota</taxon>
        <taxon>Actinomycetes</taxon>
        <taxon>Kitasatosporales</taxon>
        <taxon>Streptomycetaceae</taxon>
        <taxon>Streptomyces</taxon>
    </lineage>
</organism>
<proteinExistence type="predicted"/>
<evidence type="ECO:0000313" key="2">
    <source>
        <dbReference type="Proteomes" id="UP000600026"/>
    </source>
</evidence>
<sequence length="56" mass="5480">MTDRSHLPDPGRGMIGALLAIGLAGPAVVLSGHGLDLAESVSAPPPATAPDVEPPS</sequence>
<dbReference type="Proteomes" id="UP000600026">
    <property type="component" value="Unassembled WGS sequence"/>
</dbReference>
<reference evidence="1" key="1">
    <citation type="submission" date="2020-09" db="EMBL/GenBank/DDBJ databases">
        <title>Whole genome shotgun sequence of Streptomyces xanthophaeus NBRC 12829.</title>
        <authorList>
            <person name="Komaki H."/>
            <person name="Tamura T."/>
        </authorList>
    </citation>
    <scope>NUCLEOTIDE SEQUENCE</scope>
    <source>
        <strain evidence="1">NBRC 12829</strain>
    </source>
</reference>
<dbReference type="EMBL" id="BNEE01000004">
    <property type="protein sequence ID" value="GHI84122.1"/>
    <property type="molecule type" value="Genomic_DNA"/>
</dbReference>